<organism evidence="3">
    <name type="scientific">marine metagenome</name>
    <dbReference type="NCBI Taxonomy" id="408172"/>
    <lineage>
        <taxon>unclassified sequences</taxon>
        <taxon>metagenomes</taxon>
        <taxon>ecological metagenomes</taxon>
    </lineage>
</organism>
<dbReference type="Gene3D" id="1.25.40.10">
    <property type="entry name" value="Tetratricopeptide repeat domain"/>
    <property type="match status" value="2"/>
</dbReference>
<evidence type="ECO:0000256" key="2">
    <source>
        <dbReference type="ARBA" id="ARBA00022803"/>
    </source>
</evidence>
<dbReference type="SMART" id="SM00028">
    <property type="entry name" value="TPR"/>
    <property type="match status" value="2"/>
</dbReference>
<dbReference type="Pfam" id="PF07719">
    <property type="entry name" value="TPR_2"/>
    <property type="match status" value="1"/>
</dbReference>
<dbReference type="SUPFAM" id="SSF48452">
    <property type="entry name" value="TPR-like"/>
    <property type="match status" value="1"/>
</dbReference>
<proteinExistence type="predicted"/>
<keyword evidence="2" id="KW-0802">TPR repeat</keyword>
<accession>A0A382Q6A5</accession>
<dbReference type="PROSITE" id="PS50005">
    <property type="entry name" value="TPR"/>
    <property type="match status" value="1"/>
</dbReference>
<sequence length="137" mass="15146">MGRYKLAVSGFCDATILVPNDVEAYRNRGLAYRNDGQYDLAVVDFNHLLELNSKDLAVYVERDITFDAMALPDRPIEDFTQAISVDPTSGVAYANRALVLVFAGTVEKARADAERAIGLGVELETLITTLKLNIRHK</sequence>
<name>A0A382Q6A5_9ZZZZ</name>
<evidence type="ECO:0000256" key="1">
    <source>
        <dbReference type="ARBA" id="ARBA00022737"/>
    </source>
</evidence>
<dbReference type="AlphaFoldDB" id="A0A382Q6A5"/>
<reference evidence="3" key="1">
    <citation type="submission" date="2018-05" db="EMBL/GenBank/DDBJ databases">
        <authorList>
            <person name="Lanie J.A."/>
            <person name="Ng W.-L."/>
            <person name="Kazmierczak K.M."/>
            <person name="Andrzejewski T.M."/>
            <person name="Davidsen T.M."/>
            <person name="Wayne K.J."/>
            <person name="Tettelin H."/>
            <person name="Glass J.I."/>
            <person name="Rusch D."/>
            <person name="Podicherti R."/>
            <person name="Tsui H.-C.T."/>
            <person name="Winkler M.E."/>
        </authorList>
    </citation>
    <scope>NUCLEOTIDE SEQUENCE</scope>
</reference>
<protein>
    <submittedName>
        <fullName evidence="3">Uncharacterized protein</fullName>
    </submittedName>
</protein>
<keyword evidence="1" id="KW-0677">Repeat</keyword>
<dbReference type="InterPro" id="IPR011990">
    <property type="entry name" value="TPR-like_helical_dom_sf"/>
</dbReference>
<dbReference type="InterPro" id="IPR019734">
    <property type="entry name" value="TPR_rpt"/>
</dbReference>
<dbReference type="PANTHER" id="PTHR44858">
    <property type="entry name" value="TETRATRICOPEPTIDE REPEAT PROTEIN 6"/>
    <property type="match status" value="1"/>
</dbReference>
<dbReference type="PANTHER" id="PTHR44858:SF1">
    <property type="entry name" value="UDP-N-ACETYLGLUCOSAMINE--PEPTIDE N-ACETYLGLUCOSAMINYLTRANSFERASE SPINDLY-RELATED"/>
    <property type="match status" value="1"/>
</dbReference>
<gene>
    <name evidence="3" type="ORF">METZ01_LOCUS332856</name>
</gene>
<evidence type="ECO:0000313" key="3">
    <source>
        <dbReference type="EMBL" id="SVC80002.1"/>
    </source>
</evidence>
<dbReference type="EMBL" id="UINC01111640">
    <property type="protein sequence ID" value="SVC80002.1"/>
    <property type="molecule type" value="Genomic_DNA"/>
</dbReference>
<dbReference type="InterPro" id="IPR050498">
    <property type="entry name" value="Ycf3"/>
</dbReference>
<dbReference type="InterPro" id="IPR013105">
    <property type="entry name" value="TPR_2"/>
</dbReference>